<evidence type="ECO:0000313" key="2">
    <source>
        <dbReference type="EMBL" id="TIH39362.1"/>
    </source>
</evidence>
<dbReference type="AlphaFoldDB" id="A0A4T2C6X0"/>
<protein>
    <submittedName>
        <fullName evidence="2">Uncharacterized protein</fullName>
    </submittedName>
</protein>
<evidence type="ECO:0000313" key="3">
    <source>
        <dbReference type="Proteomes" id="UP000306192"/>
    </source>
</evidence>
<proteinExistence type="predicted"/>
<dbReference type="Proteomes" id="UP000306192">
    <property type="component" value="Unassembled WGS sequence"/>
</dbReference>
<reference evidence="2 3" key="1">
    <citation type="journal article" date="2019" name="Microorganisms">
        <title>Systematic Affiliation and Genome Analysis of Subtercola vilae DB165(T) with Particular Emphasis on Cold Adaptation of an Isolate from a High-Altitude Cold Volcano Lake.</title>
        <authorList>
            <person name="Villalobos A.S."/>
            <person name="Wiese J."/>
            <person name="Imhoff J.F."/>
            <person name="Dorador C."/>
            <person name="Keller A."/>
            <person name="Hentschel U."/>
        </authorList>
    </citation>
    <scope>NUCLEOTIDE SEQUENCE [LARGE SCALE GENOMIC DNA]</scope>
    <source>
        <strain evidence="2 3">DB165</strain>
    </source>
</reference>
<comment type="caution">
    <text evidence="2">The sequence shown here is derived from an EMBL/GenBank/DDBJ whole genome shotgun (WGS) entry which is preliminary data.</text>
</comment>
<keyword evidence="3" id="KW-1185">Reference proteome</keyword>
<evidence type="ECO:0000256" key="1">
    <source>
        <dbReference type="SAM" id="MobiDB-lite"/>
    </source>
</evidence>
<accession>A0A4T2C6X0</accession>
<dbReference type="EMBL" id="QYRT01000006">
    <property type="protein sequence ID" value="TIH39362.1"/>
    <property type="molecule type" value="Genomic_DNA"/>
</dbReference>
<sequence>MTVYVCVNSGHGNSSEVLPEGGTSAYGAAWASGVSTPTKALVAPALFHPSETIGEDAVPPAGPAPTTGQVTEGDADHEVKTGAAELLVAATVEPGASGAVPAFVAVVAVEGAAVEGAAVDDAAVEAGAVDASADGALVGSRVTGDRVSESTTSTATTTTTAAPMMMTFFTRSA</sequence>
<name>A0A4T2C6X0_9MICO</name>
<feature type="region of interest" description="Disordered" evidence="1">
    <location>
        <begin position="52"/>
        <end position="72"/>
    </location>
</feature>
<gene>
    <name evidence="2" type="ORF">D4765_04640</name>
</gene>
<organism evidence="2 3">
    <name type="scientific">Subtercola vilae</name>
    <dbReference type="NCBI Taxonomy" id="2056433"/>
    <lineage>
        <taxon>Bacteria</taxon>
        <taxon>Bacillati</taxon>
        <taxon>Actinomycetota</taxon>
        <taxon>Actinomycetes</taxon>
        <taxon>Micrococcales</taxon>
        <taxon>Microbacteriaceae</taxon>
        <taxon>Subtercola</taxon>
    </lineage>
</organism>